<keyword evidence="1" id="KW-0732">Signal</keyword>
<dbReference type="SUPFAM" id="SSF49870">
    <property type="entry name" value="Osmotin, thaumatin-like protein"/>
    <property type="match status" value="1"/>
</dbReference>
<accession>A0AA38VR08</accession>
<keyword evidence="3" id="KW-1185">Reference proteome</keyword>
<feature type="signal peptide" evidence="1">
    <location>
        <begin position="1"/>
        <end position="19"/>
    </location>
</feature>
<dbReference type="EMBL" id="JANBVO010000014">
    <property type="protein sequence ID" value="KAJ9145407.1"/>
    <property type="molecule type" value="Genomic_DNA"/>
</dbReference>
<dbReference type="InterPro" id="IPR037176">
    <property type="entry name" value="Osmotin/thaumatin-like_sf"/>
</dbReference>
<evidence type="ECO:0008006" key="4">
    <source>
        <dbReference type="Google" id="ProtNLM"/>
    </source>
</evidence>
<dbReference type="Proteomes" id="UP001174694">
    <property type="component" value="Unassembled WGS sequence"/>
</dbReference>
<evidence type="ECO:0000313" key="2">
    <source>
        <dbReference type="EMBL" id="KAJ9145407.1"/>
    </source>
</evidence>
<name>A0AA38VR08_9PEZI</name>
<comment type="caution">
    <text evidence="2">The sequence shown here is derived from an EMBL/GenBank/DDBJ whole genome shotgun (WGS) entry which is preliminary data.</text>
</comment>
<protein>
    <recommendedName>
        <fullName evidence="4">Thaumatin-like protein</fullName>
    </recommendedName>
</protein>
<proteinExistence type="predicted"/>
<dbReference type="AlphaFoldDB" id="A0AA38VR08"/>
<gene>
    <name evidence="2" type="ORF">NKR23_g5334</name>
</gene>
<evidence type="ECO:0000313" key="3">
    <source>
        <dbReference type="Proteomes" id="UP001174694"/>
    </source>
</evidence>
<organism evidence="2 3">
    <name type="scientific">Pleurostoma richardsiae</name>
    <dbReference type="NCBI Taxonomy" id="41990"/>
    <lineage>
        <taxon>Eukaryota</taxon>
        <taxon>Fungi</taxon>
        <taxon>Dikarya</taxon>
        <taxon>Ascomycota</taxon>
        <taxon>Pezizomycotina</taxon>
        <taxon>Sordariomycetes</taxon>
        <taxon>Sordariomycetidae</taxon>
        <taxon>Calosphaeriales</taxon>
        <taxon>Pleurostomataceae</taxon>
        <taxon>Pleurostoma</taxon>
    </lineage>
</organism>
<feature type="chain" id="PRO_5041371680" description="Thaumatin-like protein" evidence="1">
    <location>
        <begin position="20"/>
        <end position="270"/>
    </location>
</feature>
<reference evidence="2" key="1">
    <citation type="submission" date="2022-07" db="EMBL/GenBank/DDBJ databases">
        <title>Fungi with potential for degradation of polypropylene.</title>
        <authorList>
            <person name="Gostincar C."/>
        </authorList>
    </citation>
    <scope>NUCLEOTIDE SEQUENCE</scope>
    <source>
        <strain evidence="2">EXF-13308</strain>
    </source>
</reference>
<evidence type="ECO:0000256" key="1">
    <source>
        <dbReference type="SAM" id="SignalP"/>
    </source>
</evidence>
<sequence>MVGATASLTLLTIAAAALAAPKGVEQRDYVEPTISSDLGKAIGGAIDIADGAPVPTATPTGVWHGALAPQYVTISIVNKRNVPISTSHAVNYGAPTPIYGDNGPGTIAVGATASFAVPTGWAGNVAIIDAVTQDGRYSLPENGDNSLIEGSFVVPSGYSEAYADIDVSYVNGFSGAITCSCNGAVVTGCNAWLWDLNPCPNDNGVGACANPLRPSLTATAPTAFFAPCAGAAYTFPNDHAANSWGACQSGQISCCVGQNCPRNPRQPYQG</sequence>